<organism evidence="1 2">
    <name type="scientific">Deinococcus cavernae</name>
    <dbReference type="NCBI Taxonomy" id="2320857"/>
    <lineage>
        <taxon>Bacteria</taxon>
        <taxon>Thermotogati</taxon>
        <taxon>Deinococcota</taxon>
        <taxon>Deinococci</taxon>
        <taxon>Deinococcales</taxon>
        <taxon>Deinococcaceae</taxon>
        <taxon>Deinococcus</taxon>
    </lineage>
</organism>
<proteinExistence type="predicted"/>
<accession>A0A418VHL3</accession>
<sequence length="206" mass="22923">MVLVMFVDSGMAALLPALARGRVFVSPSILDATETANSCDPVSEFMKGLARFTRLDDVLSRGRLEYRQAFLQSLAGQWEAVTPTLEELRLANELTKKETRERARLLHPELRLARVDPGGAEAAAIAISRGWTLWTDDNGTLPLIRTLYPEVTIERTCALVARAINEGLLNWVEGYALFETTFKGQLDLHTVATLVWEQGEARCVIH</sequence>
<gene>
    <name evidence="1" type="ORF">D3875_00855</name>
</gene>
<keyword evidence="2" id="KW-1185">Reference proteome</keyword>
<reference evidence="1 2" key="1">
    <citation type="submission" date="2018-09" db="EMBL/GenBank/DDBJ databases">
        <authorList>
            <person name="Zhu H."/>
        </authorList>
    </citation>
    <scope>NUCLEOTIDE SEQUENCE [LARGE SCALE GENOMIC DNA]</scope>
    <source>
        <strain evidence="1 2">K2S05-167</strain>
    </source>
</reference>
<dbReference type="Proteomes" id="UP000286287">
    <property type="component" value="Unassembled WGS sequence"/>
</dbReference>
<dbReference type="AlphaFoldDB" id="A0A418VHL3"/>
<dbReference type="EMBL" id="QYUJ01000004">
    <property type="protein sequence ID" value="RJF75631.1"/>
    <property type="molecule type" value="Genomic_DNA"/>
</dbReference>
<evidence type="ECO:0000313" key="1">
    <source>
        <dbReference type="EMBL" id="RJF75631.1"/>
    </source>
</evidence>
<evidence type="ECO:0000313" key="2">
    <source>
        <dbReference type="Proteomes" id="UP000286287"/>
    </source>
</evidence>
<comment type="caution">
    <text evidence="1">The sequence shown here is derived from an EMBL/GenBank/DDBJ whole genome shotgun (WGS) entry which is preliminary data.</text>
</comment>
<name>A0A418VHL3_9DEIO</name>
<protein>
    <submittedName>
        <fullName evidence="1">Uncharacterized protein</fullName>
    </submittedName>
</protein>